<keyword evidence="3" id="KW-1185">Reference proteome</keyword>
<reference evidence="2 3" key="1">
    <citation type="submission" date="2017-03" db="EMBL/GenBank/DDBJ databases">
        <authorList>
            <person name="Afonso C.L."/>
            <person name="Miller P.J."/>
            <person name="Scott M.A."/>
            <person name="Spackman E."/>
            <person name="Goraichik I."/>
            <person name="Dimitrov K.M."/>
            <person name="Suarez D.L."/>
            <person name="Swayne D.E."/>
        </authorList>
    </citation>
    <scope>NUCLEOTIDE SEQUENCE [LARGE SCALE GENOMIC DNA]</scope>
    <source>
        <strain evidence="2">PRJEB14757</strain>
    </source>
</reference>
<dbReference type="OrthoDB" id="9807209at2"/>
<organism evidence="2 3">
    <name type="scientific">Desulfamplus magnetovallimortis</name>
    <dbReference type="NCBI Taxonomy" id="1246637"/>
    <lineage>
        <taxon>Bacteria</taxon>
        <taxon>Pseudomonadati</taxon>
        <taxon>Thermodesulfobacteriota</taxon>
        <taxon>Desulfobacteria</taxon>
        <taxon>Desulfobacterales</taxon>
        <taxon>Desulfobacteraceae</taxon>
        <taxon>Desulfamplus</taxon>
    </lineage>
</organism>
<evidence type="ECO:0000313" key="2">
    <source>
        <dbReference type="EMBL" id="SLM29947.1"/>
    </source>
</evidence>
<dbReference type="STRING" id="1246637.MTBBW1_2030037"/>
<dbReference type="EMBL" id="FWEV01000117">
    <property type="protein sequence ID" value="SLM29947.1"/>
    <property type="molecule type" value="Genomic_DNA"/>
</dbReference>
<dbReference type="InterPro" id="IPR001173">
    <property type="entry name" value="Glyco_trans_2-like"/>
</dbReference>
<gene>
    <name evidence="2" type="ORF">MTBBW1_2030037</name>
</gene>
<dbReference type="Pfam" id="PF00535">
    <property type="entry name" value="Glycos_transf_2"/>
    <property type="match status" value="1"/>
</dbReference>
<dbReference type="SUPFAM" id="SSF53756">
    <property type="entry name" value="UDP-Glycosyltransferase/glycogen phosphorylase"/>
    <property type="match status" value="1"/>
</dbReference>
<feature type="domain" description="Glycosyltransferase 2-like" evidence="1">
    <location>
        <begin position="136"/>
        <end position="254"/>
    </location>
</feature>
<dbReference type="PANTHER" id="PTHR43179:SF7">
    <property type="entry name" value="RHAMNOSYLTRANSFERASE WBBL"/>
    <property type="match status" value="1"/>
</dbReference>
<dbReference type="RefSeq" id="WP_080807128.1">
    <property type="nucleotide sequence ID" value="NZ_LT828556.1"/>
</dbReference>
<dbReference type="GO" id="GO:0016740">
    <property type="term" value="F:transferase activity"/>
    <property type="evidence" value="ECO:0007669"/>
    <property type="project" value="UniProtKB-KW"/>
</dbReference>
<dbReference type="Proteomes" id="UP000191931">
    <property type="component" value="Unassembled WGS sequence"/>
</dbReference>
<evidence type="ECO:0000259" key="1">
    <source>
        <dbReference type="Pfam" id="PF00535"/>
    </source>
</evidence>
<evidence type="ECO:0000313" key="3">
    <source>
        <dbReference type="Proteomes" id="UP000191931"/>
    </source>
</evidence>
<dbReference type="AlphaFoldDB" id="A0A1W1HBS9"/>
<sequence>MIQHYTYQEKVYTLLKKSSLFSESYYLNTYSDVAAARVDPLKHYIKYGASEGRNPSLLFNTAFYLEQNQDVKHSGMNPLLHYILYGKAESRLPLPAESPIVDDEIKQLTNFITAPGNLYEEATKLSYSCHHKPDATIIIPVFNNIRYTLNCLKAIHNQNTTFTFEILIIDDNSSDETKEILSLIKGIKNLSNKKNKGFLLSCNKASKHSNGKYLVFLNNDAAPGSQWLQEILIPFKSHKNVGLVGTMLLFPDGSLQEAGGFVFKDGSILNYGRNGNPIHCRFNFVRETDYCSGCSIAIPKQLWNRIGGFDERYKPAYYEDTDLAFRVRDMGYKTIYTPFSKIVHFEGISCGISLKENIKKYQLINKPIFKNRWHQELAKIDKTKPSQLSVWKPYKNKTLLWIDERTPTPDKDSGSLDAFNFMKTACEDNWGITFLPLKNQNHAGQYTENLQRLGIECWYQPFIKKTTQYLKQYGSQFDLVILSRVTVAAPLIDDVKKYAPQAKIVFNTVDLHFIRHSREMELNISNYNQIHIDKLKESELAVVKKSDLTILISENEAKIVKKHCPTAKLAVIPIIRDIPGTIHSFKNRKDICFLGGFSHPPNVDAVIYFTHNVWPLVKAKLPGCKFIIAGSDMPDSIKRLASEDIVIKGYVPELHSLFEKVKLSVAPLRYGAGIKGKIVSSMSHGVPVICTTIAAEGMGLSNIINVSIADSPTELCKSICELYNSEKLWDSISKAGIKKTYECFSINSVSPIITETLNSIIHSQK</sequence>
<dbReference type="Gene3D" id="3.40.50.2000">
    <property type="entry name" value="Glycogen Phosphorylase B"/>
    <property type="match status" value="1"/>
</dbReference>
<proteinExistence type="predicted"/>
<dbReference type="Gene3D" id="3.90.550.10">
    <property type="entry name" value="Spore Coat Polysaccharide Biosynthesis Protein SpsA, Chain A"/>
    <property type="match status" value="1"/>
</dbReference>
<accession>A0A1W1HBS9</accession>
<name>A0A1W1HBS9_9BACT</name>
<dbReference type="PANTHER" id="PTHR43179">
    <property type="entry name" value="RHAMNOSYLTRANSFERASE WBBL"/>
    <property type="match status" value="1"/>
</dbReference>
<protein>
    <submittedName>
        <fullName evidence="2">Glycosyl transferase, family 2</fullName>
    </submittedName>
</protein>
<keyword evidence="2" id="KW-0808">Transferase</keyword>
<dbReference type="Pfam" id="PF13692">
    <property type="entry name" value="Glyco_trans_1_4"/>
    <property type="match status" value="1"/>
</dbReference>
<dbReference type="InterPro" id="IPR029044">
    <property type="entry name" value="Nucleotide-diphossugar_trans"/>
</dbReference>
<dbReference type="SUPFAM" id="SSF53448">
    <property type="entry name" value="Nucleotide-diphospho-sugar transferases"/>
    <property type="match status" value="1"/>
</dbReference>
<dbReference type="CDD" id="cd04186">
    <property type="entry name" value="GT_2_like_c"/>
    <property type="match status" value="1"/>
</dbReference>